<dbReference type="InterPro" id="IPR003613">
    <property type="entry name" value="Ubox_domain"/>
</dbReference>
<dbReference type="Gene3D" id="3.30.40.10">
    <property type="entry name" value="Zinc/RING finger domain, C3HC4 (zinc finger)"/>
    <property type="match status" value="1"/>
</dbReference>
<dbReference type="SUPFAM" id="SSF57850">
    <property type="entry name" value="RING/U-box"/>
    <property type="match status" value="1"/>
</dbReference>
<dbReference type="PANTHER" id="PTHR45647">
    <property type="entry name" value="OS02G0152300 PROTEIN"/>
    <property type="match status" value="1"/>
</dbReference>
<dbReference type="InterPro" id="IPR051348">
    <property type="entry name" value="U-box_ubiquitin_ligases"/>
</dbReference>
<evidence type="ECO:0000313" key="11">
    <source>
        <dbReference type="Proteomes" id="UP001157006"/>
    </source>
</evidence>
<feature type="domain" description="U-box" evidence="9">
    <location>
        <begin position="695"/>
        <end position="768"/>
    </location>
</feature>
<reference evidence="10 11" key="1">
    <citation type="submission" date="2023-01" db="EMBL/GenBank/DDBJ databases">
        <authorList>
            <person name="Kreplak J."/>
        </authorList>
    </citation>
    <scope>NUCLEOTIDE SEQUENCE [LARGE SCALE GENOMIC DNA]</scope>
</reference>
<keyword evidence="5" id="KW-0808">Transferase</keyword>
<dbReference type="GO" id="GO:0004672">
    <property type="term" value="F:protein kinase activity"/>
    <property type="evidence" value="ECO:0007669"/>
    <property type="project" value="InterPro"/>
</dbReference>
<dbReference type="InterPro" id="IPR001245">
    <property type="entry name" value="Ser-Thr/Tyr_kinase_cat_dom"/>
</dbReference>
<comment type="pathway">
    <text evidence="3">Protein modification; protein ubiquitination.</text>
</comment>
<proteinExistence type="predicted"/>
<keyword evidence="6" id="KW-0833">Ubl conjugation pathway</keyword>
<dbReference type="EC" id="2.3.2.27" evidence="4"/>
<dbReference type="SMART" id="SM00504">
    <property type="entry name" value="Ubox"/>
    <property type="match status" value="1"/>
</dbReference>
<dbReference type="Gene3D" id="1.10.510.10">
    <property type="entry name" value="Transferase(Phosphotransferase) domain 1"/>
    <property type="match status" value="1"/>
</dbReference>
<dbReference type="InterPro" id="IPR000719">
    <property type="entry name" value="Prot_kinase_dom"/>
</dbReference>
<evidence type="ECO:0000256" key="6">
    <source>
        <dbReference type="ARBA" id="ARBA00022786"/>
    </source>
</evidence>
<comment type="function">
    <text evidence="2">Functions as an E3 ubiquitin ligase.</text>
</comment>
<evidence type="ECO:0000256" key="3">
    <source>
        <dbReference type="ARBA" id="ARBA00004906"/>
    </source>
</evidence>
<dbReference type="Pfam" id="PF07714">
    <property type="entry name" value="PK_Tyr_Ser-Thr"/>
    <property type="match status" value="1"/>
</dbReference>
<dbReference type="Pfam" id="PF04564">
    <property type="entry name" value="U-box"/>
    <property type="match status" value="1"/>
</dbReference>
<dbReference type="SUPFAM" id="SSF56112">
    <property type="entry name" value="Protein kinase-like (PK-like)"/>
    <property type="match status" value="1"/>
</dbReference>
<dbReference type="GO" id="GO:0061630">
    <property type="term" value="F:ubiquitin protein ligase activity"/>
    <property type="evidence" value="ECO:0007669"/>
    <property type="project" value="UniProtKB-EC"/>
</dbReference>
<evidence type="ECO:0000256" key="2">
    <source>
        <dbReference type="ARBA" id="ARBA00003861"/>
    </source>
</evidence>
<evidence type="ECO:0000259" key="8">
    <source>
        <dbReference type="PROSITE" id="PS50011"/>
    </source>
</evidence>
<gene>
    <name evidence="10" type="ORF">VFH_IV102680</name>
</gene>
<keyword evidence="11" id="KW-1185">Reference proteome</keyword>
<dbReference type="InterPro" id="IPR011009">
    <property type="entry name" value="Kinase-like_dom_sf"/>
</dbReference>
<dbReference type="GO" id="GO:0016567">
    <property type="term" value="P:protein ubiquitination"/>
    <property type="evidence" value="ECO:0007669"/>
    <property type="project" value="InterPro"/>
</dbReference>
<dbReference type="Proteomes" id="UP001157006">
    <property type="component" value="Chromosome 4"/>
</dbReference>
<dbReference type="EMBL" id="OX451739">
    <property type="protein sequence ID" value="CAI8608792.1"/>
    <property type="molecule type" value="Genomic_DNA"/>
</dbReference>
<evidence type="ECO:0000313" key="10">
    <source>
        <dbReference type="EMBL" id="CAI8608792.1"/>
    </source>
</evidence>
<dbReference type="PROSITE" id="PS50011">
    <property type="entry name" value="PROTEIN_KINASE_DOM"/>
    <property type="match status" value="1"/>
</dbReference>
<evidence type="ECO:0000259" key="9">
    <source>
        <dbReference type="PROSITE" id="PS51698"/>
    </source>
</evidence>
<dbReference type="PROSITE" id="PS51698">
    <property type="entry name" value="U_BOX"/>
    <property type="match status" value="1"/>
</dbReference>
<dbReference type="CDD" id="cd16655">
    <property type="entry name" value="RING-Ubox_WDSUB1-like"/>
    <property type="match status" value="1"/>
</dbReference>
<dbReference type="Gene3D" id="3.30.200.20">
    <property type="entry name" value="Phosphorylase Kinase, domain 1"/>
    <property type="match status" value="1"/>
</dbReference>
<dbReference type="InterPro" id="IPR013083">
    <property type="entry name" value="Znf_RING/FYVE/PHD"/>
</dbReference>
<protein>
    <recommendedName>
        <fullName evidence="4">RING-type E3 ubiquitin transferase</fullName>
        <ecNumber evidence="4">2.3.2.27</ecNumber>
    </recommendedName>
</protein>
<feature type="domain" description="Protein kinase" evidence="8">
    <location>
        <begin position="466"/>
        <end position="774"/>
    </location>
</feature>
<evidence type="ECO:0000256" key="1">
    <source>
        <dbReference type="ARBA" id="ARBA00000900"/>
    </source>
</evidence>
<organism evidence="10 11">
    <name type="scientific">Vicia faba</name>
    <name type="common">Broad bean</name>
    <name type="synonym">Faba vulgaris</name>
    <dbReference type="NCBI Taxonomy" id="3906"/>
    <lineage>
        <taxon>Eukaryota</taxon>
        <taxon>Viridiplantae</taxon>
        <taxon>Streptophyta</taxon>
        <taxon>Embryophyta</taxon>
        <taxon>Tracheophyta</taxon>
        <taxon>Spermatophyta</taxon>
        <taxon>Magnoliopsida</taxon>
        <taxon>eudicotyledons</taxon>
        <taxon>Gunneridae</taxon>
        <taxon>Pentapetalae</taxon>
        <taxon>rosids</taxon>
        <taxon>fabids</taxon>
        <taxon>Fabales</taxon>
        <taxon>Fabaceae</taxon>
        <taxon>Papilionoideae</taxon>
        <taxon>50 kb inversion clade</taxon>
        <taxon>NPAAA clade</taxon>
        <taxon>Hologalegina</taxon>
        <taxon>IRL clade</taxon>
        <taxon>Fabeae</taxon>
        <taxon>Vicia</taxon>
    </lineage>
</organism>
<comment type="catalytic activity">
    <reaction evidence="1">
        <text>S-ubiquitinyl-[E2 ubiquitin-conjugating enzyme]-L-cysteine + [acceptor protein]-L-lysine = [E2 ubiquitin-conjugating enzyme]-L-cysteine + N(6)-ubiquitinyl-[acceptor protein]-L-lysine.</text>
        <dbReference type="EC" id="2.3.2.27"/>
    </reaction>
</comment>
<dbReference type="PANTHER" id="PTHR45647:SF34">
    <property type="entry name" value="U-BOX KINASE FAMILY PROTEIN"/>
    <property type="match status" value="1"/>
</dbReference>
<evidence type="ECO:0000256" key="5">
    <source>
        <dbReference type="ARBA" id="ARBA00022679"/>
    </source>
</evidence>
<feature type="coiled-coil region" evidence="7">
    <location>
        <begin position="285"/>
        <end position="434"/>
    </location>
</feature>
<keyword evidence="7" id="KW-0175">Coiled coil</keyword>
<name>A0AAV1AJV1_VICFA</name>
<accession>A0AAV1AJV1</accession>
<evidence type="ECO:0000256" key="4">
    <source>
        <dbReference type="ARBA" id="ARBA00012483"/>
    </source>
</evidence>
<evidence type="ECO:0000256" key="7">
    <source>
        <dbReference type="SAM" id="Coils"/>
    </source>
</evidence>
<sequence>MDATQTEKIYVAVGYDVLDGFQTLDWALKKWNSHPNISIIILHVKYNPSNHHVYTLLGKLPAKGACEEKLERIRNYEQNIINNLLSKYIALCDKVPAETFEVEKFDKPMQNLTIDLILGLGITKLVIGFSFMRPSMKSKDAMNGLFYVHQHKPDFCELFIICGGKQVSPRVKNDEITMEDDSGVKVAKMRDYKTNFKDCIVRICCDKSTIDSNQGCSSRSSTSSESQIDQNEWEFYIREIDNYFQELVSLNMEEGIYGQDDDDSYFSPIEPFVQQLKNSHNKSGAEKLKILIDKLNEAYDTIQMKRKEEKENLERHAKAEWAFYISNLREEELENLKNEEVARKEELNKELNIEKEQIQIIKMDIEDIEQSLSSMEELQLELQNKLHDSTLEISECETEFENIMAERTKMLMEIEELSRQRDVLNKTIMFFKEKDGKEMCNKLTEKSCCLEEYTEEEIIMATNNFSEYLRLTSGRDWSNVYRGNINNSDVTIMMIDSTFALSQQDFQAKLMYLCNIRHPHLVAVLGFCSDPKCLVFEYMHNGTLEEALLCKTTRGVSYQDCIRIAKEVCSGMGFLNTLQPRSIIHCHISPSNILLDKNLVAKVAGFELHGCNEECNVKSDKKAIGVLLLHLLTGRGNWTIDMEAFSDEIGDEWPFDVAREILELAIRCISSEEMIITRVMKELNEIKGKGCDSIKVPNSFLCPILKKVMRNPHIAADGYSYELEAIEEWLDSGNKISPKSLRLDNTLLFPNHNLRSLIQYWHSNISATNKRIIY</sequence>
<dbReference type="GO" id="GO:0005524">
    <property type="term" value="F:ATP binding"/>
    <property type="evidence" value="ECO:0007669"/>
    <property type="project" value="InterPro"/>
</dbReference>
<dbReference type="AlphaFoldDB" id="A0AAV1AJV1"/>